<evidence type="ECO:0000256" key="4">
    <source>
        <dbReference type="ARBA" id="ARBA00022692"/>
    </source>
</evidence>
<name>A0AAW3ZMT3_9GAMM</name>
<proteinExistence type="inferred from homology"/>
<evidence type="ECO:0000256" key="6">
    <source>
        <dbReference type="ARBA" id="ARBA00023136"/>
    </source>
</evidence>
<accession>A0AAW3ZMT3</accession>
<dbReference type="Pfam" id="PF02534">
    <property type="entry name" value="T4SS-DNA_transf"/>
    <property type="match status" value="1"/>
</dbReference>
<evidence type="ECO:0000256" key="2">
    <source>
        <dbReference type="ARBA" id="ARBA00008806"/>
    </source>
</evidence>
<sequence>MGHVLTCAPTGCGKGVGAVIPALLEYPGSALVLDIKGENYAVTASARSAMGHAVHLVDPFGVIAGGGSASFNPLDALDLAKPDVVGQVSALVDTLVVVGANQDDNSAHFNDSARELVKGLIVYVRSLPEPERRTLGEVRRLLTLPLTTPAESDRESLLAHLSDMSADDALAFGVPARCANGFLSKEPKEASGVLSTALRHTAFLDDPRVAAALSRSDFEFADLKRQPMTVYVVMPPDRLTAQSRFLRALVGAALSAITANSDRPQYNVLFLLDEFAQLGRMQSIEDAISLVRGYGARFWLLVQDLSQLKGVYPKWQTFLANSAKQFFGTADYETAKYVSDMLGQSTIEFRTLGDSSTASLQGGSSGNSTSQQLTARSLLTPDEVMRLGAERPIVLVQGERPYSLERINYLSDDEYAGLADTNPFHQ</sequence>
<evidence type="ECO:0000313" key="8">
    <source>
        <dbReference type="Proteomes" id="UP000613768"/>
    </source>
</evidence>
<evidence type="ECO:0000256" key="1">
    <source>
        <dbReference type="ARBA" id="ARBA00004651"/>
    </source>
</evidence>
<dbReference type="EMBL" id="JACYTR010000019">
    <property type="protein sequence ID" value="MBD8526225.1"/>
    <property type="molecule type" value="Genomic_DNA"/>
</dbReference>
<dbReference type="PANTHER" id="PTHR37937:SF1">
    <property type="entry name" value="CONJUGATIVE TRANSFER: DNA TRANSPORT"/>
    <property type="match status" value="1"/>
</dbReference>
<keyword evidence="5" id="KW-1133">Transmembrane helix</keyword>
<evidence type="ECO:0000313" key="7">
    <source>
        <dbReference type="EMBL" id="MBD8526225.1"/>
    </source>
</evidence>
<dbReference type="Gene3D" id="3.40.50.300">
    <property type="entry name" value="P-loop containing nucleotide triphosphate hydrolases"/>
    <property type="match status" value="1"/>
</dbReference>
<comment type="similarity">
    <text evidence="2">Belongs to the VirD4/TraG family.</text>
</comment>
<dbReference type="PANTHER" id="PTHR37937">
    <property type="entry name" value="CONJUGATIVE TRANSFER: DNA TRANSPORT"/>
    <property type="match status" value="1"/>
</dbReference>
<dbReference type="AlphaFoldDB" id="A0AAW3ZMT3"/>
<keyword evidence="6" id="KW-0472">Membrane</keyword>
<protein>
    <submittedName>
        <fullName evidence="7">Type IV secretory system conjugative DNA transfer family protein</fullName>
    </submittedName>
</protein>
<keyword evidence="4" id="KW-0812">Transmembrane</keyword>
<dbReference type="GO" id="GO:0005886">
    <property type="term" value="C:plasma membrane"/>
    <property type="evidence" value="ECO:0007669"/>
    <property type="project" value="UniProtKB-SubCell"/>
</dbReference>
<keyword evidence="3" id="KW-1003">Cell membrane</keyword>
<dbReference type="SUPFAM" id="SSF52540">
    <property type="entry name" value="P-loop containing nucleoside triphosphate hydrolases"/>
    <property type="match status" value="1"/>
</dbReference>
<dbReference type="InterPro" id="IPR051539">
    <property type="entry name" value="T4SS-coupling_protein"/>
</dbReference>
<dbReference type="InterPro" id="IPR027417">
    <property type="entry name" value="P-loop_NTPase"/>
</dbReference>
<evidence type="ECO:0000256" key="5">
    <source>
        <dbReference type="ARBA" id="ARBA00022989"/>
    </source>
</evidence>
<comment type="subcellular location">
    <subcellularLocation>
        <location evidence="1">Cell membrane</location>
        <topology evidence="1">Multi-pass membrane protein</topology>
    </subcellularLocation>
</comment>
<dbReference type="CDD" id="cd01127">
    <property type="entry name" value="TrwB_TraG_TraD_VirD4"/>
    <property type="match status" value="2"/>
</dbReference>
<reference evidence="7 8" key="1">
    <citation type="submission" date="2020-09" db="EMBL/GenBank/DDBJ databases">
        <title>Pseudoxanthomonas sp. CAU 1598 isolated from sand of Yaerae Beach.</title>
        <authorList>
            <person name="Kim W."/>
        </authorList>
    </citation>
    <scope>NUCLEOTIDE SEQUENCE [LARGE SCALE GENOMIC DNA]</scope>
    <source>
        <strain evidence="7 8">CAU 1598</strain>
    </source>
</reference>
<keyword evidence="8" id="KW-1185">Reference proteome</keyword>
<evidence type="ECO:0000256" key="3">
    <source>
        <dbReference type="ARBA" id="ARBA00022475"/>
    </source>
</evidence>
<dbReference type="Proteomes" id="UP000613768">
    <property type="component" value="Unassembled WGS sequence"/>
</dbReference>
<comment type="caution">
    <text evidence="7">The sequence shown here is derived from an EMBL/GenBank/DDBJ whole genome shotgun (WGS) entry which is preliminary data.</text>
</comment>
<dbReference type="InterPro" id="IPR003688">
    <property type="entry name" value="TraG/VirD4"/>
</dbReference>
<gene>
    <name evidence="7" type="ORF">IFO71_10800</name>
</gene>
<organism evidence="7 8">
    <name type="scientific">Pseudomarimonas arenosa</name>
    <dbReference type="NCBI Taxonomy" id="2774145"/>
    <lineage>
        <taxon>Bacteria</taxon>
        <taxon>Pseudomonadati</taxon>
        <taxon>Pseudomonadota</taxon>
        <taxon>Gammaproteobacteria</taxon>
        <taxon>Lysobacterales</taxon>
        <taxon>Lysobacteraceae</taxon>
        <taxon>Pseudomarimonas</taxon>
    </lineage>
</organism>